<accession>A0A0M9EPI2</accession>
<feature type="region of interest" description="Disordered" evidence="1">
    <location>
        <begin position="66"/>
        <end position="115"/>
    </location>
</feature>
<feature type="compositionally biased region" description="Acidic residues" evidence="1">
    <location>
        <begin position="86"/>
        <end position="95"/>
    </location>
</feature>
<dbReference type="OrthoDB" id="4992585at2759"/>
<evidence type="ECO:0000256" key="1">
    <source>
        <dbReference type="SAM" id="MobiDB-lite"/>
    </source>
</evidence>
<dbReference type="Proteomes" id="UP000037904">
    <property type="component" value="Unassembled WGS sequence"/>
</dbReference>
<keyword evidence="3" id="KW-1185">Reference proteome</keyword>
<proteinExistence type="predicted"/>
<sequence length="115" mass="12550">MEEQQVVGSVQYAFGPDGILVTGPVLMDDPASGKIICAFCRVPKSEHSFLTMAPYNFKSQFCLDCERKPRSDQSPPSTLGKRGLDTEPESTEPEPELSKKPKGKKPDDQYGPSGS</sequence>
<dbReference type="AlphaFoldDB" id="A0A0M9EPI2"/>
<dbReference type="EMBL" id="JXCE01000452">
    <property type="protein sequence ID" value="KPA37233.1"/>
    <property type="molecule type" value="Genomic_DNA"/>
</dbReference>
<evidence type="ECO:0000313" key="2">
    <source>
        <dbReference type="EMBL" id="KPA37233.1"/>
    </source>
</evidence>
<gene>
    <name evidence="2" type="ORF">FLAG1_09953</name>
</gene>
<organism evidence="2 3">
    <name type="scientific">Fusarium langsethiae</name>
    <dbReference type="NCBI Taxonomy" id="179993"/>
    <lineage>
        <taxon>Eukaryota</taxon>
        <taxon>Fungi</taxon>
        <taxon>Dikarya</taxon>
        <taxon>Ascomycota</taxon>
        <taxon>Pezizomycotina</taxon>
        <taxon>Sordariomycetes</taxon>
        <taxon>Hypocreomycetidae</taxon>
        <taxon>Hypocreales</taxon>
        <taxon>Nectriaceae</taxon>
        <taxon>Fusarium</taxon>
    </lineage>
</organism>
<evidence type="ECO:0000313" key="3">
    <source>
        <dbReference type="Proteomes" id="UP000037904"/>
    </source>
</evidence>
<comment type="caution">
    <text evidence="2">The sequence shown here is derived from an EMBL/GenBank/DDBJ whole genome shotgun (WGS) entry which is preliminary data.</text>
</comment>
<protein>
    <submittedName>
        <fullName evidence="2">Uncharacterized protein</fullName>
    </submittedName>
</protein>
<feature type="compositionally biased region" description="Basic and acidic residues" evidence="1">
    <location>
        <begin position="96"/>
        <end position="108"/>
    </location>
</feature>
<reference evidence="2 3" key="1">
    <citation type="submission" date="2015-04" db="EMBL/GenBank/DDBJ databases">
        <title>The draft genome sequence of Fusarium langsethiae, a T-2/HT-2 mycotoxin producer.</title>
        <authorList>
            <person name="Lysoe E."/>
            <person name="Divon H.H."/>
            <person name="Terzi V."/>
            <person name="Orru L."/>
            <person name="Lamontanara A."/>
            <person name="Kolseth A.-K."/>
            <person name="Frandsen R.J."/>
            <person name="Nielsen K."/>
            <person name="Thrane U."/>
        </authorList>
    </citation>
    <scope>NUCLEOTIDE SEQUENCE [LARGE SCALE GENOMIC DNA]</scope>
    <source>
        <strain evidence="2 3">Fl201059</strain>
    </source>
</reference>
<name>A0A0M9EPI2_FUSLA</name>